<dbReference type="Gene3D" id="2.102.10.10">
    <property type="entry name" value="Rieske [2Fe-2S] iron-sulphur domain"/>
    <property type="match status" value="1"/>
</dbReference>
<reference evidence="5 6" key="1">
    <citation type="submission" date="2020-04" db="EMBL/GenBank/DDBJ databases">
        <title>Perkinsus olseni comparative genomics.</title>
        <authorList>
            <person name="Bogema D.R."/>
        </authorList>
    </citation>
    <scope>NUCLEOTIDE SEQUENCE [LARGE SCALE GENOMIC DNA]</scope>
    <source>
        <strain evidence="5">ATCC PRA-179</strain>
    </source>
</reference>
<dbReference type="InterPro" id="IPR014349">
    <property type="entry name" value="Rieske_Fe-S_prot"/>
</dbReference>
<feature type="region of interest" description="Disordered" evidence="4">
    <location>
        <begin position="81"/>
        <end position="100"/>
    </location>
</feature>
<dbReference type="Proteomes" id="UP000570595">
    <property type="component" value="Unassembled WGS sequence"/>
</dbReference>
<organism evidence="5 6">
    <name type="scientific">Perkinsus olseni</name>
    <name type="common">Perkinsus atlanticus</name>
    <dbReference type="NCBI Taxonomy" id="32597"/>
    <lineage>
        <taxon>Eukaryota</taxon>
        <taxon>Sar</taxon>
        <taxon>Alveolata</taxon>
        <taxon>Perkinsozoa</taxon>
        <taxon>Perkinsea</taxon>
        <taxon>Perkinsida</taxon>
        <taxon>Perkinsidae</taxon>
        <taxon>Perkinsus</taxon>
    </lineage>
</organism>
<evidence type="ECO:0000313" key="5">
    <source>
        <dbReference type="EMBL" id="KAF4668477.1"/>
    </source>
</evidence>
<dbReference type="InterPro" id="IPR006317">
    <property type="entry name" value="Ubiquinol_cyt_c_Rdtase_Fe-S-su"/>
</dbReference>
<evidence type="ECO:0000256" key="4">
    <source>
        <dbReference type="SAM" id="MobiDB-lite"/>
    </source>
</evidence>
<dbReference type="CDD" id="cd03470">
    <property type="entry name" value="Rieske_cytochrome_bc1"/>
    <property type="match status" value="1"/>
</dbReference>
<accession>A0A7J6MAR6</accession>
<gene>
    <name evidence="5" type="ORF">FOZ61_006319</name>
</gene>
<dbReference type="InterPro" id="IPR036922">
    <property type="entry name" value="Rieske_2Fe-2S_sf"/>
</dbReference>
<dbReference type="GO" id="GO:0008121">
    <property type="term" value="F:quinol-cytochrome-c reductase activity"/>
    <property type="evidence" value="ECO:0007669"/>
    <property type="project" value="InterPro"/>
</dbReference>
<comment type="caution">
    <text evidence="5">The sequence shown here is derived from an EMBL/GenBank/DDBJ whole genome shotgun (WGS) entry which is preliminary data.</text>
</comment>
<evidence type="ECO:0000313" key="6">
    <source>
        <dbReference type="Proteomes" id="UP000570595"/>
    </source>
</evidence>
<evidence type="ECO:0000256" key="3">
    <source>
        <dbReference type="ARBA" id="ARBA00023136"/>
    </source>
</evidence>
<dbReference type="PANTHER" id="PTHR10134">
    <property type="entry name" value="CYTOCHROME B-C1 COMPLEX SUBUNIT RIESKE, MITOCHONDRIAL"/>
    <property type="match status" value="1"/>
</dbReference>
<proteinExistence type="predicted"/>
<evidence type="ECO:0000256" key="1">
    <source>
        <dbReference type="ARBA" id="ARBA00022692"/>
    </source>
</evidence>
<keyword evidence="1" id="KW-0812">Transmembrane</keyword>
<dbReference type="SUPFAM" id="SSF50022">
    <property type="entry name" value="ISP domain"/>
    <property type="match status" value="1"/>
</dbReference>
<evidence type="ECO:0000256" key="2">
    <source>
        <dbReference type="ARBA" id="ARBA00022989"/>
    </source>
</evidence>
<sequence length="723" mass="81155">MGQPIVYPCREYYYTIFEPPLFMLLSRRGRPSSLPLTSRPLHTSPVRLHRPTTVKMIDSWRTEPSSEKPMWYNRFDQVDHISQHPDPEKTEKYPPVDDTRKLMKTRGDPHIMRGWGEYVYCHYEHLREPVFPRKPDVAKGELAAGANVTRTDVWKKEGEPAILSIARFNPDNFRPVGYAENIPCPDTCVPEGHLDFRHTRLPTWHADRRPFHYFATGMFGLIGLAFLRGTVVKVVHGLWPARDAIAAGVIEVDLRGIQPGQNFVVKWRGKPVFVRRRTQAMIDAATADDAIVNSLRDPERDKDRVKKPEWLVMLGVCTHLGCVPYPDQGLYGCFLDSHRHVLIRLPSFACPWRLLPVMLTARRYNSTTVRKGVVRDSRVQEKDGRPPLVATMKQLMLKGCQQQAIALFESSIDLADTRAITMAAKLYGKVGDVDKVVRCFEALDRSHPDGLTQVSIRVGLSALEREASWRLIICGQLVRKYPSVRIEPESFDRTAELFPIGTARGLLLDVMFNPGHDVPWTDRQLTRIAAAGGVVFSSLPGSLDLTVAQLRDCFGDKLVRPELKALAASNHPVIQAVCRAQVKSDEVLEVASNTALDPLTHSALCRLGRSLLVWTTDGISHHFDGAQGSSTGASPTLAEDDSVGIITNASGRIDNVFSSLRYHSSLGNTKALSAMIGLKKWLMSCKGRCRPSRVLSQAEISEGLDWIDRRMADLRQSKRQSRV</sequence>
<keyword evidence="2" id="KW-1133">Transmembrane helix</keyword>
<dbReference type="EMBL" id="JABAHT010000036">
    <property type="protein sequence ID" value="KAF4668477.1"/>
    <property type="molecule type" value="Genomic_DNA"/>
</dbReference>
<dbReference type="AlphaFoldDB" id="A0A7J6MAR6"/>
<protein>
    <submittedName>
        <fullName evidence="5">Uncharacterized protein</fullName>
    </submittedName>
</protein>
<dbReference type="OrthoDB" id="1637982at2759"/>
<dbReference type="GO" id="GO:0051537">
    <property type="term" value="F:2 iron, 2 sulfur cluster binding"/>
    <property type="evidence" value="ECO:0007669"/>
    <property type="project" value="InterPro"/>
</dbReference>
<dbReference type="NCBIfam" id="TIGR01416">
    <property type="entry name" value="Rieske_proteo"/>
    <property type="match status" value="1"/>
</dbReference>
<keyword evidence="3" id="KW-0472">Membrane</keyword>
<name>A0A7J6MAR6_PEROL</name>